<dbReference type="AlphaFoldDB" id="A0A1Y2EPG0"/>
<organism evidence="2 3">
    <name type="scientific">Leucosporidium creatinivorum</name>
    <dbReference type="NCBI Taxonomy" id="106004"/>
    <lineage>
        <taxon>Eukaryota</taxon>
        <taxon>Fungi</taxon>
        <taxon>Dikarya</taxon>
        <taxon>Basidiomycota</taxon>
        <taxon>Pucciniomycotina</taxon>
        <taxon>Microbotryomycetes</taxon>
        <taxon>Leucosporidiales</taxon>
        <taxon>Leucosporidium</taxon>
    </lineage>
</organism>
<evidence type="ECO:0000313" key="2">
    <source>
        <dbReference type="EMBL" id="ORY73417.1"/>
    </source>
</evidence>
<dbReference type="InterPro" id="IPR000182">
    <property type="entry name" value="GNAT_dom"/>
</dbReference>
<dbReference type="PANTHER" id="PTHR42791:SF1">
    <property type="entry name" value="N-ACETYLTRANSFERASE DOMAIN-CONTAINING PROTEIN"/>
    <property type="match status" value="1"/>
</dbReference>
<comment type="caution">
    <text evidence="2">The sequence shown here is derived from an EMBL/GenBank/DDBJ whole genome shotgun (WGS) entry which is preliminary data.</text>
</comment>
<sequence length="251" mass="27901">MDIRDALPAEDEAVAVFFHNCFLDTWNHNWHASAPVVPEPLLLPLPRTLTTAQSSRLLFYAALSQATRLCGGFIRIVFFTEDPSTIVGCAMWTGPQHRILDGPFDILKSGFYKLMAPWRWGVRGYVRLDLQFESTVNKLANAAFKKHDGGKHKARDSLYLQMIAVHASARGRGLAGRLIEDGRAKVGEDVPVLLEATREKVAAVYKRSGFEVVGTELIAKGKVDEDGCTKQGKSRVAEGHPIIVMVDWRRS</sequence>
<protein>
    <recommendedName>
        <fullName evidence="1">N-acetyltransferase domain-containing protein</fullName>
    </recommendedName>
</protein>
<reference evidence="2 3" key="1">
    <citation type="submission" date="2016-07" db="EMBL/GenBank/DDBJ databases">
        <title>Pervasive Adenine N6-methylation of Active Genes in Fungi.</title>
        <authorList>
            <consortium name="DOE Joint Genome Institute"/>
            <person name="Mondo S.J."/>
            <person name="Dannebaum R.O."/>
            <person name="Kuo R.C."/>
            <person name="Labutti K."/>
            <person name="Haridas S."/>
            <person name="Kuo A."/>
            <person name="Salamov A."/>
            <person name="Ahrendt S.R."/>
            <person name="Lipzen A."/>
            <person name="Sullivan W."/>
            <person name="Andreopoulos W.B."/>
            <person name="Clum A."/>
            <person name="Lindquist E."/>
            <person name="Daum C."/>
            <person name="Ramamoorthy G.K."/>
            <person name="Gryganskyi A."/>
            <person name="Culley D."/>
            <person name="Magnuson J.K."/>
            <person name="James T.Y."/>
            <person name="O'Malley M.A."/>
            <person name="Stajich J.E."/>
            <person name="Spatafora J.W."/>
            <person name="Visel A."/>
            <person name="Grigoriev I.V."/>
        </authorList>
    </citation>
    <scope>NUCLEOTIDE SEQUENCE [LARGE SCALE GENOMIC DNA]</scope>
    <source>
        <strain evidence="2 3">62-1032</strain>
    </source>
</reference>
<feature type="domain" description="N-acetyltransferase" evidence="1">
    <location>
        <begin position="154"/>
        <end position="221"/>
    </location>
</feature>
<dbReference type="InParanoid" id="A0A1Y2EPG0"/>
<proteinExistence type="predicted"/>
<dbReference type="OrthoDB" id="544277at2759"/>
<keyword evidence="3" id="KW-1185">Reference proteome</keyword>
<dbReference type="InterPro" id="IPR016181">
    <property type="entry name" value="Acyl_CoA_acyltransferase"/>
</dbReference>
<dbReference type="STRING" id="106004.A0A1Y2EPG0"/>
<dbReference type="InterPro" id="IPR052523">
    <property type="entry name" value="Trichothecene_AcTrans"/>
</dbReference>
<dbReference type="Proteomes" id="UP000193467">
    <property type="component" value="Unassembled WGS sequence"/>
</dbReference>
<dbReference type="SUPFAM" id="SSF55729">
    <property type="entry name" value="Acyl-CoA N-acyltransferases (Nat)"/>
    <property type="match status" value="1"/>
</dbReference>
<gene>
    <name evidence="2" type="ORF">BCR35DRAFT_354104</name>
</gene>
<dbReference type="Gene3D" id="3.40.630.30">
    <property type="match status" value="1"/>
</dbReference>
<evidence type="ECO:0000313" key="3">
    <source>
        <dbReference type="Proteomes" id="UP000193467"/>
    </source>
</evidence>
<evidence type="ECO:0000259" key="1">
    <source>
        <dbReference type="Pfam" id="PF13673"/>
    </source>
</evidence>
<accession>A0A1Y2EPG0</accession>
<name>A0A1Y2EPG0_9BASI</name>
<dbReference type="CDD" id="cd04301">
    <property type="entry name" value="NAT_SF"/>
    <property type="match status" value="1"/>
</dbReference>
<dbReference type="EMBL" id="MCGR01000046">
    <property type="protein sequence ID" value="ORY73417.1"/>
    <property type="molecule type" value="Genomic_DNA"/>
</dbReference>
<dbReference type="Pfam" id="PF13673">
    <property type="entry name" value="Acetyltransf_10"/>
    <property type="match status" value="1"/>
</dbReference>
<dbReference type="PANTHER" id="PTHR42791">
    <property type="entry name" value="GNAT FAMILY ACETYLTRANSFERASE"/>
    <property type="match status" value="1"/>
</dbReference>
<dbReference type="GO" id="GO:0016747">
    <property type="term" value="F:acyltransferase activity, transferring groups other than amino-acyl groups"/>
    <property type="evidence" value="ECO:0007669"/>
    <property type="project" value="InterPro"/>
</dbReference>